<organism evidence="2 3">
    <name type="scientific">Exserohilum turcicum (strain 28A)</name>
    <name type="common">Northern leaf blight fungus</name>
    <name type="synonym">Setosphaeria turcica</name>
    <dbReference type="NCBI Taxonomy" id="671987"/>
    <lineage>
        <taxon>Eukaryota</taxon>
        <taxon>Fungi</taxon>
        <taxon>Dikarya</taxon>
        <taxon>Ascomycota</taxon>
        <taxon>Pezizomycotina</taxon>
        <taxon>Dothideomycetes</taxon>
        <taxon>Pleosporomycetidae</taxon>
        <taxon>Pleosporales</taxon>
        <taxon>Pleosporineae</taxon>
        <taxon>Pleosporaceae</taxon>
        <taxon>Exserohilum</taxon>
    </lineage>
</organism>
<dbReference type="Proteomes" id="UP000016935">
    <property type="component" value="Unassembled WGS sequence"/>
</dbReference>
<feature type="compositionally biased region" description="Low complexity" evidence="1">
    <location>
        <begin position="96"/>
        <end position="107"/>
    </location>
</feature>
<name>R0KQS3_EXST2</name>
<dbReference type="RefSeq" id="XP_008021826.1">
    <property type="nucleotide sequence ID" value="XM_008023635.1"/>
</dbReference>
<sequence>MTMMAAVGGAGQSRARQGEACPCPGKQAWQGASGTTQGVHVDGMLPKTDRQTSRGGRALPDFRKGAGPSFRVPLMAPGDRSLPKPLAGPGPPPSPVKSSPVRASAARQGCGTVYSRPPRPEPSMQHPGRFALSSPPSRRVHLPITSSFRRVGNVPNGLHC</sequence>
<reference evidence="2 3" key="1">
    <citation type="journal article" date="2012" name="PLoS Pathog.">
        <title>Diverse lifestyles and strategies of plant pathogenesis encoded in the genomes of eighteen Dothideomycetes fungi.</title>
        <authorList>
            <person name="Ohm R.A."/>
            <person name="Feau N."/>
            <person name="Henrissat B."/>
            <person name="Schoch C.L."/>
            <person name="Horwitz B.A."/>
            <person name="Barry K.W."/>
            <person name="Condon B.J."/>
            <person name="Copeland A.C."/>
            <person name="Dhillon B."/>
            <person name="Glaser F."/>
            <person name="Hesse C.N."/>
            <person name="Kosti I."/>
            <person name="LaButti K."/>
            <person name="Lindquist E.A."/>
            <person name="Lucas S."/>
            <person name="Salamov A.A."/>
            <person name="Bradshaw R.E."/>
            <person name="Ciuffetti L."/>
            <person name="Hamelin R.C."/>
            <person name="Kema G.H.J."/>
            <person name="Lawrence C."/>
            <person name="Scott J.A."/>
            <person name="Spatafora J.W."/>
            <person name="Turgeon B.G."/>
            <person name="de Wit P.J.G.M."/>
            <person name="Zhong S."/>
            <person name="Goodwin S.B."/>
            <person name="Grigoriev I.V."/>
        </authorList>
    </citation>
    <scope>NUCLEOTIDE SEQUENCE [LARGE SCALE GENOMIC DNA]</scope>
    <source>
        <strain evidence="3">28A</strain>
    </source>
</reference>
<reference evidence="2 3" key="2">
    <citation type="journal article" date="2013" name="PLoS Genet.">
        <title>Comparative genome structure, secondary metabolite, and effector coding capacity across Cochliobolus pathogens.</title>
        <authorList>
            <person name="Condon B.J."/>
            <person name="Leng Y."/>
            <person name="Wu D."/>
            <person name="Bushley K.E."/>
            <person name="Ohm R.A."/>
            <person name="Otillar R."/>
            <person name="Martin J."/>
            <person name="Schackwitz W."/>
            <person name="Grimwood J."/>
            <person name="MohdZainudin N."/>
            <person name="Xue C."/>
            <person name="Wang R."/>
            <person name="Manning V.A."/>
            <person name="Dhillon B."/>
            <person name="Tu Z.J."/>
            <person name="Steffenson B.J."/>
            <person name="Salamov A."/>
            <person name="Sun H."/>
            <person name="Lowry S."/>
            <person name="LaButti K."/>
            <person name="Han J."/>
            <person name="Copeland A."/>
            <person name="Lindquist E."/>
            <person name="Barry K."/>
            <person name="Schmutz J."/>
            <person name="Baker S.E."/>
            <person name="Ciuffetti L.M."/>
            <person name="Grigoriev I.V."/>
            <person name="Zhong S."/>
            <person name="Turgeon B.G."/>
        </authorList>
    </citation>
    <scope>NUCLEOTIDE SEQUENCE [LARGE SCALE GENOMIC DNA]</scope>
    <source>
        <strain evidence="3">28A</strain>
    </source>
</reference>
<proteinExistence type="predicted"/>
<accession>R0KQS3</accession>
<evidence type="ECO:0000256" key="1">
    <source>
        <dbReference type="SAM" id="MobiDB-lite"/>
    </source>
</evidence>
<gene>
    <name evidence="2" type="ORF">SETTUDRAFT_25417</name>
</gene>
<feature type="compositionally biased region" description="Pro residues" evidence="1">
    <location>
        <begin position="86"/>
        <end position="95"/>
    </location>
</feature>
<protein>
    <submittedName>
        <fullName evidence="2">Uncharacterized protein</fullName>
    </submittedName>
</protein>
<dbReference type="AlphaFoldDB" id="R0KQS3"/>
<dbReference type="EMBL" id="KB908493">
    <property type="protein sequence ID" value="EOA90132.1"/>
    <property type="molecule type" value="Genomic_DNA"/>
</dbReference>
<dbReference type="HOGENOM" id="CLU_1653203_0_0_1"/>
<feature type="region of interest" description="Disordered" evidence="1">
    <location>
        <begin position="1"/>
        <end position="139"/>
    </location>
</feature>
<keyword evidence="3" id="KW-1185">Reference proteome</keyword>
<evidence type="ECO:0000313" key="3">
    <source>
        <dbReference type="Proteomes" id="UP000016935"/>
    </source>
</evidence>
<dbReference type="GeneID" id="19402913"/>
<evidence type="ECO:0000313" key="2">
    <source>
        <dbReference type="EMBL" id="EOA90132.1"/>
    </source>
</evidence>